<dbReference type="Proteomes" id="UP000024635">
    <property type="component" value="Unassembled WGS sequence"/>
</dbReference>
<evidence type="ECO:0000313" key="2">
    <source>
        <dbReference type="Proteomes" id="UP000024635"/>
    </source>
</evidence>
<protein>
    <submittedName>
        <fullName evidence="1">Uncharacterized protein</fullName>
    </submittedName>
</protein>
<dbReference type="EMBL" id="JARK01001467">
    <property type="protein sequence ID" value="EYB98445.1"/>
    <property type="molecule type" value="Genomic_DNA"/>
</dbReference>
<comment type="caution">
    <text evidence="1">The sequence shown here is derived from an EMBL/GenBank/DDBJ whole genome shotgun (WGS) entry which is preliminary data.</text>
</comment>
<reference evidence="2" key="1">
    <citation type="journal article" date="2015" name="Nat. Genet.">
        <title>The genome and transcriptome of the zoonotic hookworm Ancylostoma ceylanicum identify infection-specific gene families.</title>
        <authorList>
            <person name="Schwarz E.M."/>
            <person name="Hu Y."/>
            <person name="Antoshechkin I."/>
            <person name="Miller M.M."/>
            <person name="Sternberg P.W."/>
            <person name="Aroian R.V."/>
        </authorList>
    </citation>
    <scope>NUCLEOTIDE SEQUENCE</scope>
    <source>
        <strain evidence="2">HY135</strain>
    </source>
</reference>
<name>A0A016T6U9_9BILA</name>
<keyword evidence="2" id="KW-1185">Reference proteome</keyword>
<proteinExistence type="predicted"/>
<organism evidence="1 2">
    <name type="scientific">Ancylostoma ceylanicum</name>
    <dbReference type="NCBI Taxonomy" id="53326"/>
    <lineage>
        <taxon>Eukaryota</taxon>
        <taxon>Metazoa</taxon>
        <taxon>Ecdysozoa</taxon>
        <taxon>Nematoda</taxon>
        <taxon>Chromadorea</taxon>
        <taxon>Rhabditida</taxon>
        <taxon>Rhabditina</taxon>
        <taxon>Rhabditomorpha</taxon>
        <taxon>Strongyloidea</taxon>
        <taxon>Ancylostomatidae</taxon>
        <taxon>Ancylostomatinae</taxon>
        <taxon>Ancylostoma</taxon>
    </lineage>
</organism>
<evidence type="ECO:0000313" key="1">
    <source>
        <dbReference type="EMBL" id="EYB98445.1"/>
    </source>
</evidence>
<dbReference type="AlphaFoldDB" id="A0A016T6U9"/>
<accession>A0A016T6U9</accession>
<gene>
    <name evidence="1" type="primary">Acey_s0131.g1629</name>
    <name evidence="1" type="ORF">Y032_0131g1629</name>
</gene>
<sequence>MAPLPTPPTGSFRIGDRKRGFLAALNEGGRGWDGAFKAKFSTTSCTANSDSHCQRITNVKRTQRIMAHLRRNSNHNHGKSILSCSCAATTCQLTLTWSPVQTRETYAWRG</sequence>